<name>A0A8H5HFB0_9AGAR</name>
<gene>
    <name evidence="2" type="ORF">D9757_008956</name>
</gene>
<keyword evidence="3" id="KW-1185">Reference proteome</keyword>
<dbReference type="EMBL" id="JAACJN010000054">
    <property type="protein sequence ID" value="KAF5382259.1"/>
    <property type="molecule type" value="Genomic_DNA"/>
</dbReference>
<dbReference type="InterPro" id="IPR058210">
    <property type="entry name" value="SACS/Nov_dom"/>
</dbReference>
<dbReference type="Proteomes" id="UP000518752">
    <property type="component" value="Unassembled WGS sequence"/>
</dbReference>
<evidence type="ECO:0000313" key="3">
    <source>
        <dbReference type="Proteomes" id="UP000518752"/>
    </source>
</evidence>
<feature type="domain" description="Sacsin/Nov" evidence="1">
    <location>
        <begin position="1244"/>
        <end position="1473"/>
    </location>
</feature>
<accession>A0A8H5HFB0</accession>
<dbReference type="Gene3D" id="3.30.710.10">
    <property type="entry name" value="Potassium Channel Kv1.1, Chain A"/>
    <property type="match status" value="1"/>
</dbReference>
<dbReference type="Pfam" id="PF25794">
    <property type="entry name" value="SACS"/>
    <property type="match status" value="2"/>
</dbReference>
<evidence type="ECO:0000259" key="1">
    <source>
        <dbReference type="Pfam" id="PF25794"/>
    </source>
</evidence>
<comment type="caution">
    <text evidence="2">The sequence shown here is derived from an EMBL/GenBank/DDBJ whole genome shotgun (WGS) entry which is preliminary data.</text>
</comment>
<feature type="domain" description="Sacsin/Nov" evidence="1">
    <location>
        <begin position="11"/>
        <end position="200"/>
    </location>
</feature>
<sequence>MIQEQLNRHGIFTLDCRQHGNHSVIEDALKRTQGPSLLAVNDSVFTDSDWVAVRTIHGSSKTADETKTGKYGLGIRACYHITDNIHILSGDKLVVFDPHEEFQKYEGGVSISLTDEAGPYQHQIDAFSGATTEIPFKGTVLRLPFRTAAEAQRSRIQPMEVTIDHIRELYQGFIENELSVALLFLKHILSIELREIAADGTVTVKAKVNISNLEIAPLRSFVPGRDSCFEDYRLDIVSSISTDSLCVQSWRIVHVVDNETLVKSKISRRLGYDVEDRLKKDKLSSHIALAFPLSDQEIRGQLFTLLPLPIFTNFPLHVHGVLALTPDRQNLRNPNELGIGAESRERLLVTWNGMVFEDFLPAAWFLLLVVLVEKDGVRDFWSAWPPADSPLLSARNVLTLLMNDALESDETIFLAKLKGSEIFVGSSRQALAAHASSEQALIRATSLAGVPVINPPAHIFDAFEHSNFRKDQKGHIYSFDHNNLHKFLQLQMPQLEYLGDEDKDCILEYLISVSPLYIIGLPLIKTVGGDRVSLSSPSAGRRRYTLATAAETELFRFCDPTMINISVLPSIVSDKLKESYNHQHVNVTDFDAAVMSHLLAIHSSTLSPSPDIAWFCAFWTWMDSLPAPDAFFTAASPFPVLPMFDHTVRKVSAKGFLIPPDKQELFRVLLDAKVPFVHPLLTSTSTLQDQDAVYDIDDFLQLINFLQPSGSNHEDRLILQRHLIPRLQTRPVMNAQQKTAFSRLPVFPTRIPGSPFPTTELNPATSPRLLFVDVTDDFPLPILNNAIFIDVSKDSSILASAIKPSSAKVLREKGVLTLAAENISTQPEFLQDILLPEIIRYITVLSRETQQKLRKQKCIPAAKSRARSCPADIIDPQSSLAALYHGENNRFPADPYSGDNYLRPMRSANLLCTHLSSVMLNERIKYLSATYADAARLDKARKLLDLLSTKWDASYISILQTDDRTGWVPTDCGTLAPRQQCRDVQDGEHHFLFDQVLFIAARPISTNLRNALGWGSAIDFDTLEQQLLTTLNNAKISYRADRLSRLIQYMAKQYSEGHLSSAQISILQDTVGDREWIPLSRSLLARTRYIILAEVSIGSTFQCAPANLREESCIQFLQAMGCHIRPTIDALIDVLSKILRKPILSLSEGAALLSELSSRADEIDDSQRESILVPDSGRAARKISEIYYNDMGDSSEFGTWNDDRYPLNPFISKMVAQSLHIPSLSSLQLDDDDDLNIDDEDMSESFVTRIRNTLVEYDVQYSFNEFLANASDAKASHFQVFLDTKICSSTRVLCPEMKVFQTGPALTLSNNALFSEDDFKGIRRIGEGGKQLQDDSIGKFGLGALSFYHFSEVVFIISGRFIMILDPSASYLPKRQQNARRSIWCDLKGFRRKYGGHLEPLYGLNGFSADTNFYNGTLIRLPLRGSESMSPSCLSKTPISFSVCRDLITGTYQELANNALFFTSLRNIDAYERQGSDLRNLWSVAAENIQTDDDGSDSKSTFTLRRRPYSHYESSQQQWLVIKHRVPISQVPTELVSEVQRFKATIHTSLAFCLGSSDSGQLVHHLFSGVRLPEVISIPAHFDSAFAIASDRRSIRFDPPDGDGRRTLQSKYNAWLLSDAFPALYFRGLQSLLQVERLKWATSHYWPKKAKDPISKMFSEAFYYLLPTTTVPVLRSVTGDLIRPEEALISSAEPLAVRELLTLLNIPNFVDLGAVTPYLPTSELCMLEPESLATLLRQINVEEALQILFDARRDQRSIPMGKLATQYRQSSASVQSAWEMGPHALKRFASMIDSTLAYIIMGEVKDGYNLLLLVTDDLVLRRFNDTVPIYWSPHKFSNKLFPESRFLSGYISEATALLLVKTTSYGVQNFDSQTVLAFVQHFVGNPSTNIHHPDEIIEWIDLFWKTFPKLTQLAVGLKIEHLQEYPLFPTLDACVFVSMVSCHSGAVLPDAGTPEMRAIMAKLGISVLREHPSIPLDDERLKFSFQTFLRCLLHYGQDPFQRLEGKHADWLAKWIVRQMTYLSHLERRDLEFLATLPLWDASRDGVIQRISANEIRPLPSDITLSRINSFLDANQSIGQYSLALRGLWSALRDDRSVARSDEASYKELSAMLRIPSSLPRHDIEDYKYLLRKLVAGGVKQLKVPDGRLVLRNPEELFDNSIPLFSAAFHHHRDFMFVHREFEEFQSRLSVQRSVTIDVFQRCAQEISNDQVSNQHDEILTRAATVYDYYNHQLPRMVTFNKVQLASLDNISFIPRNTAPWQDISYDSAPYLARLFSPVVSPDDLLREEHRAVAWTQRCKFAVAPEQNLITVYPGIGVPTAEDVVAHLLVLTNQAAHDHAHDWSLIRDLKATYKWLQNNQNAAQSALQGHQHESIFLNVDDIDDNNEQWRWNSAQELVLNLKYDSGRFFVIQAFLYQFRSLLLVAGVRERTDVTVANEAVLGDQDFQRLRVRGALLDIELRPEHEHRQDDELMGIRWTPSRLKAHAAYLAAHVPHIQDALTGWKEGTSRVLEFPGTYFGACAFLDILYTGDIPDERPQNDDFAMELLRNLLELLPVADRWDLPLLRKKLGWLITTKYLFIQPETLSTIREQAEEYHATELIKACGDFAQKNADILE</sequence>
<dbReference type="InterPro" id="IPR011333">
    <property type="entry name" value="SKP1/BTB/POZ_sf"/>
</dbReference>
<reference evidence="2 3" key="1">
    <citation type="journal article" date="2020" name="ISME J.">
        <title>Uncovering the hidden diversity of litter-decomposition mechanisms in mushroom-forming fungi.</title>
        <authorList>
            <person name="Floudas D."/>
            <person name="Bentzer J."/>
            <person name="Ahren D."/>
            <person name="Johansson T."/>
            <person name="Persson P."/>
            <person name="Tunlid A."/>
        </authorList>
    </citation>
    <scope>NUCLEOTIDE SEQUENCE [LARGE SCALE GENOMIC DNA]</scope>
    <source>
        <strain evidence="2 3">CBS 406.79</strain>
    </source>
</reference>
<protein>
    <recommendedName>
        <fullName evidence="1">Sacsin/Nov domain-containing protein</fullName>
    </recommendedName>
</protein>
<dbReference type="PANTHER" id="PTHR15600">
    <property type="entry name" value="SACSIN"/>
    <property type="match status" value="1"/>
</dbReference>
<dbReference type="GO" id="GO:0030544">
    <property type="term" value="F:Hsp70 protein binding"/>
    <property type="evidence" value="ECO:0007669"/>
    <property type="project" value="TreeGrafter"/>
</dbReference>
<dbReference type="OrthoDB" id="1262810at2759"/>
<dbReference type="SUPFAM" id="SSF55874">
    <property type="entry name" value="ATPase domain of HSP90 chaperone/DNA topoisomerase II/histidine kinase"/>
    <property type="match status" value="1"/>
</dbReference>
<evidence type="ECO:0000313" key="2">
    <source>
        <dbReference type="EMBL" id="KAF5382259.1"/>
    </source>
</evidence>
<organism evidence="2 3">
    <name type="scientific">Collybiopsis confluens</name>
    <dbReference type="NCBI Taxonomy" id="2823264"/>
    <lineage>
        <taxon>Eukaryota</taxon>
        <taxon>Fungi</taxon>
        <taxon>Dikarya</taxon>
        <taxon>Basidiomycota</taxon>
        <taxon>Agaricomycotina</taxon>
        <taxon>Agaricomycetes</taxon>
        <taxon>Agaricomycetidae</taxon>
        <taxon>Agaricales</taxon>
        <taxon>Marasmiineae</taxon>
        <taxon>Omphalotaceae</taxon>
        <taxon>Collybiopsis</taxon>
    </lineage>
</organism>
<dbReference type="SUPFAM" id="SSF54695">
    <property type="entry name" value="POZ domain"/>
    <property type="match status" value="1"/>
</dbReference>
<proteinExistence type="predicted"/>
<dbReference type="PANTHER" id="PTHR15600:SF42">
    <property type="entry name" value="SACSIN"/>
    <property type="match status" value="1"/>
</dbReference>
<dbReference type="InterPro" id="IPR052972">
    <property type="entry name" value="Sacsin_chaperone_reg"/>
</dbReference>
<dbReference type="CDD" id="cd18186">
    <property type="entry name" value="BTB_POZ_ZBTB_KLHL-like"/>
    <property type="match status" value="1"/>
</dbReference>
<dbReference type="InterPro" id="IPR036890">
    <property type="entry name" value="HATPase_C_sf"/>
</dbReference>